<reference evidence="3 4" key="1">
    <citation type="submission" date="2019-02" db="EMBL/GenBank/DDBJ databases">
        <title>Deep-cultivation of Planctomycetes and their phenomic and genomic characterization uncovers novel biology.</title>
        <authorList>
            <person name="Wiegand S."/>
            <person name="Jogler M."/>
            <person name="Boedeker C."/>
            <person name="Pinto D."/>
            <person name="Vollmers J."/>
            <person name="Rivas-Marin E."/>
            <person name="Kohn T."/>
            <person name="Peeters S.H."/>
            <person name="Heuer A."/>
            <person name="Rast P."/>
            <person name="Oberbeckmann S."/>
            <person name="Bunk B."/>
            <person name="Jeske O."/>
            <person name="Meyerdierks A."/>
            <person name="Storesund J.E."/>
            <person name="Kallscheuer N."/>
            <person name="Luecker S."/>
            <person name="Lage O.M."/>
            <person name="Pohl T."/>
            <person name="Merkel B.J."/>
            <person name="Hornburger P."/>
            <person name="Mueller R.-W."/>
            <person name="Bruemmer F."/>
            <person name="Labrenz M."/>
            <person name="Spormann A.M."/>
            <person name="Op den Camp H."/>
            <person name="Overmann J."/>
            <person name="Amann R."/>
            <person name="Jetten M.S.M."/>
            <person name="Mascher T."/>
            <person name="Medema M.H."/>
            <person name="Devos D.P."/>
            <person name="Kaster A.-K."/>
            <person name="Ovreas L."/>
            <person name="Rohde M."/>
            <person name="Galperin M.Y."/>
            <person name="Jogler C."/>
        </authorList>
    </citation>
    <scope>NUCLEOTIDE SEQUENCE [LARGE SCALE GENOMIC DNA]</scope>
    <source>
        <strain evidence="3 4">Pan216</strain>
    </source>
</reference>
<feature type="domain" description="DUF1549" evidence="1">
    <location>
        <begin position="99"/>
        <end position="273"/>
    </location>
</feature>
<dbReference type="KEGG" id="knv:Pan216_47160"/>
<dbReference type="InterPro" id="IPR011444">
    <property type="entry name" value="DUF1549"/>
</dbReference>
<keyword evidence="4" id="KW-1185">Reference proteome</keyword>
<dbReference type="PANTHER" id="PTHR35889:SF3">
    <property type="entry name" value="F-BOX DOMAIN-CONTAINING PROTEIN"/>
    <property type="match status" value="1"/>
</dbReference>
<accession>A0A518BA26</accession>
<evidence type="ECO:0008006" key="5">
    <source>
        <dbReference type="Google" id="ProtNLM"/>
    </source>
</evidence>
<evidence type="ECO:0000259" key="1">
    <source>
        <dbReference type="Pfam" id="PF07583"/>
    </source>
</evidence>
<dbReference type="Pfam" id="PF07583">
    <property type="entry name" value="PSCyt2"/>
    <property type="match status" value="1"/>
</dbReference>
<gene>
    <name evidence="3" type="ORF">Pan216_47160</name>
</gene>
<dbReference type="Proteomes" id="UP000317093">
    <property type="component" value="Chromosome"/>
</dbReference>
<organism evidence="3 4">
    <name type="scientific">Kolteria novifilia</name>
    <dbReference type="NCBI Taxonomy" id="2527975"/>
    <lineage>
        <taxon>Bacteria</taxon>
        <taxon>Pseudomonadati</taxon>
        <taxon>Planctomycetota</taxon>
        <taxon>Planctomycetia</taxon>
        <taxon>Kolteriales</taxon>
        <taxon>Kolteriaceae</taxon>
        <taxon>Kolteria</taxon>
    </lineage>
</organism>
<dbReference type="RefSeq" id="WP_145261601.1">
    <property type="nucleotide sequence ID" value="NZ_CP036279.1"/>
</dbReference>
<evidence type="ECO:0000259" key="2">
    <source>
        <dbReference type="Pfam" id="PF07587"/>
    </source>
</evidence>
<dbReference type="InterPro" id="IPR022655">
    <property type="entry name" value="DUF1553"/>
</dbReference>
<protein>
    <recommendedName>
        <fullName evidence="5">DUF1549 domain-containing protein</fullName>
    </recommendedName>
</protein>
<proteinExistence type="predicted"/>
<dbReference type="EMBL" id="CP036279">
    <property type="protein sequence ID" value="QDU63835.1"/>
    <property type="molecule type" value="Genomic_DNA"/>
</dbReference>
<name>A0A518BA26_9BACT</name>
<feature type="domain" description="DUF1553" evidence="2">
    <location>
        <begin position="335"/>
        <end position="555"/>
    </location>
</feature>
<sequence length="583" mass="64868">MSRLPVVTSRPMRVALPSSLLGLLLLTTLTNADERQAMMPREQFAPLRRATQPQAKLPPKLEWVSAKPVEVGGQLSLIDPRTLGKPLTIAELDALIKSSATSADPGREAPEDHFVRRLFLDTIGQIPAPADVRDYLESDSPDKKAQLIERLLSEPRYGRHWARYWRDAIAYRTASDQRRLGLFDIETWLAEQFNQNRPWDEIVSDMLRAEGLSDSTPEGYFIAAHEGRPADVAGEASRLFLGIQIACAQCHDHPSDAWTRNQFHQVASFFGKARTRLRRNVDTNRRGVAIEIFSRPLGDYRMPDLDDPGSPGDVMGPTFLTGQPVSNDLSDAQRRQAASAFFTSKRNPYFAKAFVNRAWAKLTGVGFTTPVDDLSLLADVRHPELFEALSRSFAASDYDVKELMRLILNSSAYAAAAGSPAPDGSVGESPLTAATAKRLTSDQLFDSLDLILGGLEETRPRRGLNRPSESRRTFREAFGFDPSTPASDIDGTIPQALLLMNNPMLHQRIDTKRPGSVLAKLLEHYPSDPEMIEMLYLRVLGRLPSSKENAIAKDYVAKSASRGEAYEDLLWAMLNTTEFLNNH</sequence>
<evidence type="ECO:0000313" key="3">
    <source>
        <dbReference type="EMBL" id="QDU63835.1"/>
    </source>
</evidence>
<dbReference type="AlphaFoldDB" id="A0A518BA26"/>
<evidence type="ECO:0000313" key="4">
    <source>
        <dbReference type="Proteomes" id="UP000317093"/>
    </source>
</evidence>
<dbReference type="Pfam" id="PF07587">
    <property type="entry name" value="PSD1"/>
    <property type="match status" value="1"/>
</dbReference>
<dbReference type="OrthoDB" id="289126at2"/>
<dbReference type="PANTHER" id="PTHR35889">
    <property type="entry name" value="CYCLOINULO-OLIGOSACCHARIDE FRUCTANOTRANSFERASE-RELATED"/>
    <property type="match status" value="1"/>
</dbReference>